<sequence>MINERETVLAANDAFYRAFEKKNLEAMEAVWSQGIGSLCIHPGRDALKGWTSIRDTWEQIFKHTHYIEVDIDIISVEVSGDLAYVVLIENILQISSGRRIEAQSMATNVFERMADRWYMVHHHGSPLVK</sequence>
<dbReference type="Proteomes" id="UP001600165">
    <property type="component" value="Unassembled WGS sequence"/>
</dbReference>
<gene>
    <name evidence="2" type="ORF">ACFVKH_14520</name>
</gene>
<keyword evidence="3" id="KW-1185">Reference proteome</keyword>
<reference evidence="2 3" key="1">
    <citation type="submission" date="2024-10" db="EMBL/GenBank/DDBJ databases">
        <authorList>
            <person name="Ratan Roy A."/>
            <person name="Morales Sandoval P.H."/>
            <person name="De Los Santos Villalobos S."/>
            <person name="Chakraborty S."/>
            <person name="Mukherjee J."/>
        </authorList>
    </citation>
    <scope>NUCLEOTIDE SEQUENCE [LARGE SCALE GENOMIC DNA]</scope>
    <source>
        <strain evidence="2 3">S1</strain>
    </source>
</reference>
<dbReference type="Gene3D" id="3.10.450.50">
    <property type="match status" value="1"/>
</dbReference>
<dbReference type="SUPFAM" id="SSF54427">
    <property type="entry name" value="NTF2-like"/>
    <property type="match status" value="1"/>
</dbReference>
<evidence type="ECO:0000313" key="3">
    <source>
        <dbReference type="Proteomes" id="UP001600165"/>
    </source>
</evidence>
<comment type="caution">
    <text evidence="2">The sequence shown here is derived from an EMBL/GenBank/DDBJ whole genome shotgun (WGS) entry which is preliminary data.</text>
</comment>
<dbReference type="PANTHER" id="PTHR34957:SF1">
    <property type="entry name" value="NUCLEAR TRANSPORT FACTOR 2 (NTF2) FAMILY PROTEIN"/>
    <property type="match status" value="1"/>
</dbReference>
<dbReference type="PANTHER" id="PTHR34957">
    <property type="entry name" value="NUCLEAR TRANSPORT FACTOR 2 (NTF2) FAMILY PROTEIN"/>
    <property type="match status" value="1"/>
</dbReference>
<dbReference type="RefSeq" id="WP_377966280.1">
    <property type="nucleotide sequence ID" value="NZ_JBHZOL010000087.1"/>
</dbReference>
<dbReference type="EMBL" id="JBHZOL010000087">
    <property type="protein sequence ID" value="MFE4107504.1"/>
    <property type="molecule type" value="Genomic_DNA"/>
</dbReference>
<accession>A0ABW6IHL2</accession>
<dbReference type="InterPro" id="IPR037401">
    <property type="entry name" value="SnoaL-like"/>
</dbReference>
<feature type="domain" description="SnoaL-like" evidence="1">
    <location>
        <begin position="8"/>
        <end position="128"/>
    </location>
</feature>
<dbReference type="InterPro" id="IPR032710">
    <property type="entry name" value="NTF2-like_dom_sf"/>
</dbReference>
<evidence type="ECO:0000313" key="2">
    <source>
        <dbReference type="EMBL" id="MFE4107504.1"/>
    </source>
</evidence>
<proteinExistence type="predicted"/>
<protein>
    <submittedName>
        <fullName evidence="2">Nuclear transport factor 2 family protein</fullName>
    </submittedName>
</protein>
<name>A0ABW6IHL2_9CYAN</name>
<organism evidence="2 3">
    <name type="scientific">Almyronema epifaneia S1</name>
    <dbReference type="NCBI Taxonomy" id="2991925"/>
    <lineage>
        <taxon>Bacteria</taxon>
        <taxon>Bacillati</taxon>
        <taxon>Cyanobacteriota</taxon>
        <taxon>Cyanophyceae</taxon>
        <taxon>Nodosilineales</taxon>
        <taxon>Nodosilineaceae</taxon>
        <taxon>Almyronema</taxon>
        <taxon>Almyronema epifaneia</taxon>
    </lineage>
</organism>
<evidence type="ECO:0000259" key="1">
    <source>
        <dbReference type="Pfam" id="PF13474"/>
    </source>
</evidence>
<dbReference type="Pfam" id="PF13474">
    <property type="entry name" value="SnoaL_3"/>
    <property type="match status" value="1"/>
</dbReference>